<dbReference type="EMBL" id="OU895880">
    <property type="protein sequence ID" value="CAG9812199.1"/>
    <property type="molecule type" value="Genomic_DNA"/>
</dbReference>
<reference evidence="1" key="2">
    <citation type="submission" date="2022-10" db="EMBL/GenBank/DDBJ databases">
        <authorList>
            <consortium name="ENA_rothamsted_submissions"/>
            <consortium name="culmorum"/>
            <person name="King R."/>
        </authorList>
    </citation>
    <scope>NUCLEOTIDE SEQUENCE</scope>
</reference>
<protein>
    <submittedName>
        <fullName evidence="1">Uncharacterized protein</fullName>
    </submittedName>
</protein>
<name>A0A9N9WZE9_9DIPT</name>
<sequence>MGSRLGYSQTCHQRSGSDPTINCRSSFELEVGRAMVKDILFDLYIDSDNDRQADFCVNLSEDVKRIVINCISANITMTS</sequence>
<evidence type="ECO:0000313" key="2">
    <source>
        <dbReference type="Proteomes" id="UP001153620"/>
    </source>
</evidence>
<dbReference type="AlphaFoldDB" id="A0A9N9WZE9"/>
<accession>A0A9N9WZE9</accession>
<gene>
    <name evidence="1" type="ORF">CHIRRI_LOCUS15003</name>
</gene>
<keyword evidence="2" id="KW-1185">Reference proteome</keyword>
<proteinExistence type="predicted"/>
<reference evidence="1" key="1">
    <citation type="submission" date="2022-01" db="EMBL/GenBank/DDBJ databases">
        <authorList>
            <person name="King R."/>
        </authorList>
    </citation>
    <scope>NUCLEOTIDE SEQUENCE</scope>
</reference>
<dbReference type="Proteomes" id="UP001153620">
    <property type="component" value="Chromosome 4"/>
</dbReference>
<organism evidence="1 2">
    <name type="scientific">Chironomus riparius</name>
    <dbReference type="NCBI Taxonomy" id="315576"/>
    <lineage>
        <taxon>Eukaryota</taxon>
        <taxon>Metazoa</taxon>
        <taxon>Ecdysozoa</taxon>
        <taxon>Arthropoda</taxon>
        <taxon>Hexapoda</taxon>
        <taxon>Insecta</taxon>
        <taxon>Pterygota</taxon>
        <taxon>Neoptera</taxon>
        <taxon>Endopterygota</taxon>
        <taxon>Diptera</taxon>
        <taxon>Nematocera</taxon>
        <taxon>Chironomoidea</taxon>
        <taxon>Chironomidae</taxon>
        <taxon>Chironominae</taxon>
        <taxon>Chironomus</taxon>
    </lineage>
</organism>
<evidence type="ECO:0000313" key="1">
    <source>
        <dbReference type="EMBL" id="CAG9812199.1"/>
    </source>
</evidence>